<dbReference type="AlphaFoldDB" id="A0A1G2MAJ4"/>
<protein>
    <submittedName>
        <fullName evidence="1">Uncharacterized protein</fullName>
    </submittedName>
</protein>
<accession>A0A1G2MAJ4</accession>
<organism evidence="1 2">
    <name type="scientific">Candidatus Taylorbacteria bacterium RIFCSPHIGHO2_02_49_25</name>
    <dbReference type="NCBI Taxonomy" id="1802305"/>
    <lineage>
        <taxon>Bacteria</taxon>
        <taxon>Candidatus Tayloriibacteriota</taxon>
    </lineage>
</organism>
<reference evidence="1 2" key="1">
    <citation type="journal article" date="2016" name="Nat. Commun.">
        <title>Thousands of microbial genomes shed light on interconnected biogeochemical processes in an aquifer system.</title>
        <authorList>
            <person name="Anantharaman K."/>
            <person name="Brown C.T."/>
            <person name="Hug L.A."/>
            <person name="Sharon I."/>
            <person name="Castelle C.J."/>
            <person name="Probst A.J."/>
            <person name="Thomas B.C."/>
            <person name="Singh A."/>
            <person name="Wilkins M.J."/>
            <person name="Karaoz U."/>
            <person name="Brodie E.L."/>
            <person name="Williams K.H."/>
            <person name="Hubbard S.S."/>
            <person name="Banfield J.F."/>
        </authorList>
    </citation>
    <scope>NUCLEOTIDE SEQUENCE [LARGE SCALE GENOMIC DNA]</scope>
</reference>
<evidence type="ECO:0000313" key="2">
    <source>
        <dbReference type="Proteomes" id="UP000176493"/>
    </source>
</evidence>
<gene>
    <name evidence="1" type="ORF">A2W52_04925</name>
</gene>
<evidence type="ECO:0000313" key="1">
    <source>
        <dbReference type="EMBL" id="OHA20888.1"/>
    </source>
</evidence>
<proteinExistence type="predicted"/>
<sequence length="65" mass="7382">MIFNANDNEFIKAFRLIYARPPRRDVRGPPKFIAAALLVFGKYAQKEKGPRSLGSSFLDRLLIDA</sequence>
<comment type="caution">
    <text evidence="1">The sequence shown here is derived from an EMBL/GenBank/DDBJ whole genome shotgun (WGS) entry which is preliminary data.</text>
</comment>
<dbReference type="Proteomes" id="UP000176493">
    <property type="component" value="Unassembled WGS sequence"/>
</dbReference>
<name>A0A1G2MAJ4_9BACT</name>
<dbReference type="EMBL" id="MHRJ01000056">
    <property type="protein sequence ID" value="OHA20888.1"/>
    <property type="molecule type" value="Genomic_DNA"/>
</dbReference>